<dbReference type="PANTHER" id="PTHR42892">
    <property type="entry name" value="GLUCOSAMINE-6-PHOSPHATE DEAMINASE-LIKE PROTEIN BT_0258-RELATED"/>
    <property type="match status" value="1"/>
</dbReference>
<reference evidence="3 4" key="1">
    <citation type="submission" date="2019-05" db="EMBL/GenBank/DDBJ databases">
        <title>The compact genome of Giardia muris reveals important steps in the evolution of intestinal protozoan parasites.</title>
        <authorList>
            <person name="Xu F."/>
            <person name="Jimenez-Gonzalez A."/>
            <person name="Einarsson E."/>
            <person name="Astvaldsson A."/>
            <person name="Peirasmaki D."/>
            <person name="Eckmann L."/>
            <person name="Andersson J.O."/>
            <person name="Svard S.G."/>
            <person name="Jerlstrom-Hultqvist J."/>
        </authorList>
    </citation>
    <scope>NUCLEOTIDE SEQUENCE [LARGE SCALE GENOMIC DNA]</scope>
    <source>
        <strain evidence="3 4">Roberts-Thomson</strain>
    </source>
</reference>
<dbReference type="EMBL" id="VDLU01000003">
    <property type="protein sequence ID" value="TNJ28015.1"/>
    <property type="molecule type" value="Genomic_DNA"/>
</dbReference>
<proteinExistence type="inferred from homology"/>
<dbReference type="InterPro" id="IPR003737">
    <property type="entry name" value="GlcNAc_PI_deacetylase-related"/>
</dbReference>
<sequence>MSIEFTPGGHPVIVLPTQDDIVETLVEEIGKAIASTGRQKVTISFWADVISFEVLRRVLLKHTEISFDLLVLGDAPGLELAISSAMTSATLHQDTTSEKLPPYEFHMLSNEKRMMADVLFLTPHNKTFGFGLVIAKAEEQPTTFKKSSLLKGVDWDHVTPLLYENVPQATKTLVAISGETYVEAAERILRHSEGLMGRFLLDRKPSVWIDLLASRTFATEIAEKLPDLNGVSTRRRILSLQLKPIKDAFFLKNLETKLTPIAEPWIPHDGTVLMFSPHPDDDVISAGLALEHVILKRCDEVHVAYCVPGFSAVRDELASKDESTPLSRRKAIVREEEARDALTRLGFYDNQKNEEVFLQLPFYGDEVRPRRMPSIEDTRIVMAFIQEHSPHTIFLAGDLSDPHRTHSACYDVIRAALLQLYEHVYVKLRTDKSVLEKIGDMIKKYPSFSSSSEYQSSSSVELAKSCLYSPLDFINASLSVPRDAPYAAQAAILEVLGEKVPVLWMYRGAWNEFRLHEVSAIVLAGKDEVARKLDAIRAHRSQMGDAVVLGEDSRSFDQRAEERLATAAQSLRDAGLLLSDAVCGAEFYSGGLLIP</sequence>
<name>A0A4Z1SSP7_GIAMU</name>
<keyword evidence="4" id="KW-1185">Reference proteome</keyword>
<accession>A0A4Z1SSP7</accession>
<protein>
    <recommendedName>
        <fullName evidence="2">N-acetylglucosaminylphosphatidylinositol deacetylase</fullName>
        <ecNumber evidence="2">3.5.1.89</ecNumber>
    </recommendedName>
</protein>
<evidence type="ECO:0000313" key="3">
    <source>
        <dbReference type="EMBL" id="TNJ28015.1"/>
    </source>
</evidence>
<dbReference type="SUPFAM" id="SSF102588">
    <property type="entry name" value="LmbE-like"/>
    <property type="match status" value="2"/>
</dbReference>
<evidence type="ECO:0000256" key="1">
    <source>
        <dbReference type="ARBA" id="ARBA00006066"/>
    </source>
</evidence>
<evidence type="ECO:0000313" key="4">
    <source>
        <dbReference type="Proteomes" id="UP000315496"/>
    </source>
</evidence>
<organism evidence="3 4">
    <name type="scientific">Giardia muris</name>
    <dbReference type="NCBI Taxonomy" id="5742"/>
    <lineage>
        <taxon>Eukaryota</taxon>
        <taxon>Metamonada</taxon>
        <taxon>Diplomonadida</taxon>
        <taxon>Hexamitidae</taxon>
        <taxon>Giardiinae</taxon>
        <taxon>Giardia</taxon>
    </lineage>
</organism>
<dbReference type="VEuPathDB" id="GiardiaDB:GMRT_13901"/>
<dbReference type="EC" id="3.5.1.89" evidence="2"/>
<comment type="similarity">
    <text evidence="1">Belongs to the PIGL family.</text>
</comment>
<dbReference type="PANTHER" id="PTHR42892:SF1">
    <property type="entry name" value="GLUCOSAMINE-6-PHOSPHATE ISOMERASE"/>
    <property type="match status" value="1"/>
</dbReference>
<dbReference type="Proteomes" id="UP000315496">
    <property type="component" value="Chromosome 3"/>
</dbReference>
<dbReference type="OrthoDB" id="10253840at2759"/>
<comment type="caution">
    <text evidence="3">The sequence shown here is derived from an EMBL/GenBank/DDBJ whole genome shotgun (WGS) entry which is preliminary data.</text>
</comment>
<dbReference type="AlphaFoldDB" id="A0A4Z1SSP7"/>
<dbReference type="Gene3D" id="3.40.50.10320">
    <property type="entry name" value="LmbE-like"/>
    <property type="match status" value="1"/>
</dbReference>
<dbReference type="InterPro" id="IPR052960">
    <property type="entry name" value="GlcN6P_deaminase-like"/>
</dbReference>
<evidence type="ECO:0000256" key="2">
    <source>
        <dbReference type="ARBA" id="ARBA00012176"/>
    </source>
</evidence>
<gene>
    <name evidence="3" type="ORF">GMRT_13901</name>
</gene>
<dbReference type="InterPro" id="IPR024078">
    <property type="entry name" value="LmbE-like_dom_sf"/>
</dbReference>
<dbReference type="Pfam" id="PF02585">
    <property type="entry name" value="PIG-L"/>
    <property type="match status" value="1"/>
</dbReference>
<dbReference type="GO" id="GO:0000225">
    <property type="term" value="F:N-acetylglucosaminylphosphatidylinositol deacetylase activity"/>
    <property type="evidence" value="ECO:0007669"/>
    <property type="project" value="UniProtKB-EC"/>
</dbReference>